<dbReference type="PATRIC" id="fig|1286635.3.peg.1174"/>
<dbReference type="InterPro" id="IPR055050">
    <property type="entry name" value="WsaF_C"/>
</dbReference>
<gene>
    <name evidence="3" type="primary">wsaF</name>
    <name evidence="3" type="ORF">Dpo_2c01980</name>
</gene>
<dbReference type="Gene3D" id="3.40.50.2000">
    <property type="entry name" value="Glycogen Phosphorylase B"/>
    <property type="match status" value="1"/>
</dbReference>
<proteinExistence type="predicted"/>
<evidence type="ECO:0000259" key="1">
    <source>
        <dbReference type="Pfam" id="PF21374"/>
    </source>
</evidence>
<keyword evidence="3" id="KW-0808">Transferase</keyword>
<comment type="caution">
    <text evidence="3">The sequence shown here is derived from an EMBL/GenBank/DDBJ whole genome shotgun (WGS) entry which is preliminary data.</text>
</comment>
<sequence>MLNRFTRAIAAYARKNEFIRDKLKTMVQPHVTAMMNTSIPEITPVNVRHSDADATRINILVPSINQAHVFGGISTALSFFEQLASQARVQKRIITTDTMPEPDAEKRFPGYAIVSASTDTSHANQIVGFGDRAEKTIPVRKNDCFMATAWWTAFNARKIVQWQHETYARPIQKMIYFIQDFEPGFYPWSSRFALAESTYRNDHPQAAVFNSSLLHRFFRENGYVFDDEFVFEPVLNQNLKKGLAQNRPVVKKKQILVYGRPSVARNAFSLIIEALKSWVWTRQDIHDWTVISAGEKHPDIDLGNQMTLTSVGKLSLEGYTQILKESGVGISLMISPHPSYPPMEMAMFGMGVISNIHAGKDLSEWHENIHSIDLSVDTLVAALTDICDRFSRDPAVFLDKKLHKKEYMDTHDQFHFMTDLVISLFNKKNSE</sequence>
<dbReference type="GO" id="GO:0016740">
    <property type="term" value="F:transferase activity"/>
    <property type="evidence" value="ECO:0007669"/>
    <property type="project" value="UniProtKB-KW"/>
</dbReference>
<evidence type="ECO:0000313" key="4">
    <source>
        <dbReference type="Proteomes" id="UP000014216"/>
    </source>
</evidence>
<feature type="domain" description="WsaF N-terminal" evidence="1">
    <location>
        <begin position="56"/>
        <end position="211"/>
    </location>
</feature>
<protein>
    <submittedName>
        <fullName evidence="3">Beta-1,2-rhamnosyltransferase WsaF</fullName>
    </submittedName>
</protein>
<evidence type="ECO:0000259" key="2">
    <source>
        <dbReference type="Pfam" id="PF22772"/>
    </source>
</evidence>
<dbReference type="AlphaFoldDB" id="S0G4H1"/>
<dbReference type="Pfam" id="PF22772">
    <property type="entry name" value="WsaF_C"/>
    <property type="match status" value="1"/>
</dbReference>
<dbReference type="EMBL" id="APJX01000002">
    <property type="protein sequence ID" value="EMS80509.1"/>
    <property type="molecule type" value="Genomic_DNA"/>
</dbReference>
<name>S0G4H1_9BACT</name>
<reference evidence="3 4" key="1">
    <citation type="journal article" date="2013" name="Genome Announc.">
        <title>Draft Genome Sequence of Desulfotignum phosphitoxidans DSM 13687 Strain FiPS-3.</title>
        <authorList>
            <person name="Poehlein A."/>
            <person name="Daniel R."/>
            <person name="Simeonova D.D."/>
        </authorList>
    </citation>
    <scope>NUCLEOTIDE SEQUENCE [LARGE SCALE GENOMIC DNA]</scope>
    <source>
        <strain evidence="3 4">DSM 13687</strain>
    </source>
</reference>
<accession>S0G4H1</accession>
<dbReference type="Gene3D" id="3.40.50.11090">
    <property type="match status" value="1"/>
</dbReference>
<evidence type="ECO:0000313" key="3">
    <source>
        <dbReference type="EMBL" id="EMS80509.1"/>
    </source>
</evidence>
<keyword evidence="4" id="KW-1185">Reference proteome</keyword>
<dbReference type="Proteomes" id="UP000014216">
    <property type="component" value="Unassembled WGS sequence"/>
</dbReference>
<organism evidence="3 4">
    <name type="scientific">Desulfotignum phosphitoxidans DSM 13687</name>
    <dbReference type="NCBI Taxonomy" id="1286635"/>
    <lineage>
        <taxon>Bacteria</taxon>
        <taxon>Pseudomonadati</taxon>
        <taxon>Thermodesulfobacteriota</taxon>
        <taxon>Desulfobacteria</taxon>
        <taxon>Desulfobacterales</taxon>
        <taxon>Desulfobacteraceae</taxon>
        <taxon>Desulfotignum</taxon>
    </lineage>
</organism>
<dbReference type="InterPro" id="IPR048510">
    <property type="entry name" value="WsaF_N"/>
</dbReference>
<dbReference type="GO" id="GO:0030247">
    <property type="term" value="F:polysaccharide binding"/>
    <property type="evidence" value="ECO:0007669"/>
    <property type="project" value="InterPro"/>
</dbReference>
<dbReference type="Pfam" id="PF21374">
    <property type="entry name" value="WsaF_N"/>
    <property type="match status" value="1"/>
</dbReference>
<dbReference type="RefSeq" id="WP_006964769.1">
    <property type="nucleotide sequence ID" value="NZ_APJX01000002.1"/>
</dbReference>
<feature type="domain" description="WsaF C-terminal" evidence="2">
    <location>
        <begin position="253"/>
        <end position="383"/>
    </location>
</feature>
<dbReference type="OrthoDB" id="9816564at2"/>